<keyword evidence="4" id="KW-1185">Reference proteome</keyword>
<evidence type="ECO:0000313" key="4">
    <source>
        <dbReference type="Proteomes" id="UP000198604"/>
    </source>
</evidence>
<dbReference type="PANTHER" id="PTHR43708:SF8">
    <property type="entry name" value="OXIDOREDUCTASE"/>
    <property type="match status" value="1"/>
</dbReference>
<evidence type="ECO:0000259" key="2">
    <source>
        <dbReference type="Pfam" id="PF22725"/>
    </source>
</evidence>
<dbReference type="InterPro" id="IPR051317">
    <property type="entry name" value="Gfo/Idh/MocA_oxidoreduct"/>
</dbReference>
<dbReference type="Proteomes" id="UP000198604">
    <property type="component" value="Unassembled WGS sequence"/>
</dbReference>
<sequence length="356" mass="40615">MTEKKLQFGIIGFGFMGQTHAKMITEDLDYADVVAVCDINKMQLEHADASYKTYLTADELLKEEAIDTVIIAVPNHLHLEMVEKTARAGKDIICEKPAGMNAQEVEKMLEVTKEAGVRFTFHHQRRWDTDYNVAKKVYESGELGNIYTIKSSLYGFNGNMHDWHVYPEFGGGMLYDWGVHLIDQILNMVPVKLKQIYAHVENVINENVDDYFNLQFYFENGVNAQIELGTYFLSDKESWFEHNWFLAGNKGTAYSDGFFPQGKIVTTSELLTNVPGKITMTHAGPTRSFGPAPEGRIITKELPSVDVNHGMFFENYYQNFLGQEELVIKPEQILRLMRVVDAIRLSAKTHKSVDFE</sequence>
<dbReference type="SUPFAM" id="SSF55347">
    <property type="entry name" value="Glyceraldehyde-3-phosphate dehydrogenase-like, C-terminal domain"/>
    <property type="match status" value="1"/>
</dbReference>
<proteinExistence type="predicted"/>
<gene>
    <name evidence="3" type="ORF">BN1356_00512</name>
</gene>
<dbReference type="RefSeq" id="WP_093649848.1">
    <property type="nucleotide sequence ID" value="NZ_CTEN01000001.1"/>
</dbReference>
<organism evidence="3 4">
    <name type="scientific">Streptococcus varani</name>
    <dbReference type="NCBI Taxonomy" id="1608583"/>
    <lineage>
        <taxon>Bacteria</taxon>
        <taxon>Bacillati</taxon>
        <taxon>Bacillota</taxon>
        <taxon>Bacilli</taxon>
        <taxon>Lactobacillales</taxon>
        <taxon>Streptococcaceae</taxon>
        <taxon>Streptococcus</taxon>
    </lineage>
</organism>
<dbReference type="Pfam" id="PF22725">
    <property type="entry name" value="GFO_IDH_MocA_C3"/>
    <property type="match status" value="1"/>
</dbReference>
<feature type="domain" description="Gfo/Idh/MocA-like oxidoreductase N-terminal" evidence="1">
    <location>
        <begin position="7"/>
        <end position="121"/>
    </location>
</feature>
<dbReference type="PANTHER" id="PTHR43708">
    <property type="entry name" value="CONSERVED EXPRESSED OXIDOREDUCTASE (EUROFUNG)"/>
    <property type="match status" value="1"/>
</dbReference>
<evidence type="ECO:0000259" key="1">
    <source>
        <dbReference type="Pfam" id="PF01408"/>
    </source>
</evidence>
<dbReference type="GO" id="GO:0000166">
    <property type="term" value="F:nucleotide binding"/>
    <property type="evidence" value="ECO:0007669"/>
    <property type="project" value="InterPro"/>
</dbReference>
<evidence type="ECO:0000313" key="3">
    <source>
        <dbReference type="EMBL" id="CQR24151.1"/>
    </source>
</evidence>
<dbReference type="EMBL" id="CTEN01000001">
    <property type="protein sequence ID" value="CQR24151.1"/>
    <property type="molecule type" value="Genomic_DNA"/>
</dbReference>
<dbReference type="SUPFAM" id="SSF51735">
    <property type="entry name" value="NAD(P)-binding Rossmann-fold domains"/>
    <property type="match status" value="1"/>
</dbReference>
<reference evidence="4" key="1">
    <citation type="submission" date="2015-03" db="EMBL/GenBank/DDBJ databases">
        <authorList>
            <person name="Urmite Genomes"/>
        </authorList>
    </citation>
    <scope>NUCLEOTIDE SEQUENCE [LARGE SCALE GENOMIC DNA]</scope>
    <source>
        <strain evidence="4">FF10</strain>
    </source>
</reference>
<dbReference type="Gene3D" id="3.30.360.10">
    <property type="entry name" value="Dihydrodipicolinate Reductase, domain 2"/>
    <property type="match status" value="1"/>
</dbReference>
<dbReference type="AlphaFoldDB" id="A0A0E3WER3"/>
<name>A0A0E3WER3_9STRE</name>
<protein>
    <submittedName>
        <fullName evidence="3">Gfo/Idh/MocA family oxidoreductase</fullName>
    </submittedName>
</protein>
<feature type="domain" description="GFO/IDH/MocA-like oxidoreductase" evidence="2">
    <location>
        <begin position="133"/>
        <end position="253"/>
    </location>
</feature>
<dbReference type="Gene3D" id="3.40.50.720">
    <property type="entry name" value="NAD(P)-binding Rossmann-like Domain"/>
    <property type="match status" value="1"/>
</dbReference>
<dbReference type="InterPro" id="IPR000683">
    <property type="entry name" value="Gfo/Idh/MocA-like_OxRdtase_N"/>
</dbReference>
<dbReference type="InterPro" id="IPR036291">
    <property type="entry name" value="NAD(P)-bd_dom_sf"/>
</dbReference>
<dbReference type="OrthoDB" id="9815825at2"/>
<accession>A0A0E3WER3</accession>
<dbReference type="Pfam" id="PF01408">
    <property type="entry name" value="GFO_IDH_MocA"/>
    <property type="match status" value="1"/>
</dbReference>
<dbReference type="InterPro" id="IPR055170">
    <property type="entry name" value="GFO_IDH_MocA-like_dom"/>
</dbReference>
<dbReference type="STRING" id="1608583.BN1356_00512"/>